<comment type="caution">
    <text evidence="2">The sequence shown here is derived from an EMBL/GenBank/DDBJ whole genome shotgun (WGS) entry which is preliminary data.</text>
</comment>
<name>A0AAP0D3R7_9ASTR</name>
<feature type="compositionally biased region" description="Polar residues" evidence="1">
    <location>
        <begin position="102"/>
        <end position="112"/>
    </location>
</feature>
<organism evidence="2 3">
    <name type="scientific">Deinandra increscens subsp. villosa</name>
    <dbReference type="NCBI Taxonomy" id="3103831"/>
    <lineage>
        <taxon>Eukaryota</taxon>
        <taxon>Viridiplantae</taxon>
        <taxon>Streptophyta</taxon>
        <taxon>Embryophyta</taxon>
        <taxon>Tracheophyta</taxon>
        <taxon>Spermatophyta</taxon>
        <taxon>Magnoliopsida</taxon>
        <taxon>eudicotyledons</taxon>
        <taxon>Gunneridae</taxon>
        <taxon>Pentapetalae</taxon>
        <taxon>asterids</taxon>
        <taxon>campanulids</taxon>
        <taxon>Asterales</taxon>
        <taxon>Asteraceae</taxon>
        <taxon>Asteroideae</taxon>
        <taxon>Heliantheae alliance</taxon>
        <taxon>Madieae</taxon>
        <taxon>Madiinae</taxon>
        <taxon>Deinandra</taxon>
    </lineage>
</organism>
<gene>
    <name evidence="2" type="ORF">SSX86_015078</name>
</gene>
<dbReference type="PIRSF" id="PIRSF031279">
    <property type="entry name" value="UCP031279"/>
    <property type="match status" value="1"/>
</dbReference>
<reference evidence="2 3" key="1">
    <citation type="submission" date="2024-04" db="EMBL/GenBank/DDBJ databases">
        <title>The reference genome of an endangered Asteraceae, Deinandra increscens subsp. villosa, native to the Central Coast of California.</title>
        <authorList>
            <person name="Guilliams M."/>
            <person name="Hasenstab-Lehman K."/>
            <person name="Meyer R."/>
            <person name="Mcevoy S."/>
        </authorList>
    </citation>
    <scope>NUCLEOTIDE SEQUENCE [LARGE SCALE GENOMIC DNA]</scope>
    <source>
        <tissue evidence="2">Leaf</tissue>
    </source>
</reference>
<keyword evidence="3" id="KW-1185">Reference proteome</keyword>
<feature type="region of interest" description="Disordered" evidence="1">
    <location>
        <begin position="102"/>
        <end position="152"/>
    </location>
</feature>
<dbReference type="InterPro" id="IPR016972">
    <property type="entry name" value="UCP031279"/>
</dbReference>
<evidence type="ECO:0000313" key="2">
    <source>
        <dbReference type="EMBL" id="KAK9065677.1"/>
    </source>
</evidence>
<dbReference type="PANTHER" id="PTHR33526:SF13">
    <property type="entry name" value="TYROSINE-PROTEIN PHOSPHATASE 3-LIKE"/>
    <property type="match status" value="1"/>
</dbReference>
<evidence type="ECO:0000256" key="1">
    <source>
        <dbReference type="SAM" id="MobiDB-lite"/>
    </source>
</evidence>
<sequence>MRMNQKNLVVRIITTPYKALCKAKNFYIRSITDCANPTTNYGMAAAAAMSRTTSVSSFGSSSAAASDDLRELIRANSTASTGDMDVTRADLEMYIKQHMMTRQSSLSAQANKGSRRVPRSVSVGMGRIDEEGPVSSFSDDQVDSGRKVKSERLMFPRSRSHVVSSGNKFNRFS</sequence>
<dbReference type="EMBL" id="JBCNJP010000016">
    <property type="protein sequence ID" value="KAK9065677.1"/>
    <property type="molecule type" value="Genomic_DNA"/>
</dbReference>
<accession>A0AAP0D3R7</accession>
<dbReference type="Proteomes" id="UP001408789">
    <property type="component" value="Unassembled WGS sequence"/>
</dbReference>
<dbReference type="PANTHER" id="PTHR33526">
    <property type="entry name" value="OS07G0123800 PROTEIN"/>
    <property type="match status" value="1"/>
</dbReference>
<evidence type="ECO:0000313" key="3">
    <source>
        <dbReference type="Proteomes" id="UP001408789"/>
    </source>
</evidence>
<proteinExistence type="predicted"/>
<protein>
    <submittedName>
        <fullName evidence="2">Uncharacterized protein</fullName>
    </submittedName>
</protein>
<dbReference type="AlphaFoldDB" id="A0AAP0D3R7"/>
<feature type="compositionally biased region" description="Basic and acidic residues" evidence="1">
    <location>
        <begin position="143"/>
        <end position="152"/>
    </location>
</feature>